<feature type="repeat" description="ANK" evidence="3">
    <location>
        <begin position="525"/>
        <end position="557"/>
    </location>
</feature>
<reference evidence="4 5" key="1">
    <citation type="journal article" date="2018" name="MBio">
        <title>Comparative Genomics Reveals the Core Gene Toolbox for the Fungus-Insect Symbiosis.</title>
        <authorList>
            <person name="Wang Y."/>
            <person name="Stata M."/>
            <person name="Wang W."/>
            <person name="Stajich J.E."/>
            <person name="White M.M."/>
            <person name="Moncalvo J.M."/>
        </authorList>
    </citation>
    <scope>NUCLEOTIDE SEQUENCE [LARGE SCALE GENOMIC DNA]</scope>
    <source>
        <strain evidence="4 5">AUS-126-30</strain>
    </source>
</reference>
<name>A0A2U1J771_SMIAN</name>
<feature type="repeat" description="ANK" evidence="3">
    <location>
        <begin position="675"/>
        <end position="707"/>
    </location>
</feature>
<protein>
    <submittedName>
        <fullName evidence="4">Uncharacterized protein</fullName>
    </submittedName>
</protein>
<evidence type="ECO:0000256" key="2">
    <source>
        <dbReference type="ARBA" id="ARBA00023043"/>
    </source>
</evidence>
<dbReference type="PROSITE" id="PS50088">
    <property type="entry name" value="ANK_REPEAT"/>
    <property type="match status" value="13"/>
</dbReference>
<feature type="repeat" description="ANK" evidence="3">
    <location>
        <begin position="555"/>
        <end position="587"/>
    </location>
</feature>
<feature type="repeat" description="ANK" evidence="3">
    <location>
        <begin position="735"/>
        <end position="767"/>
    </location>
</feature>
<dbReference type="SUPFAM" id="SSF48403">
    <property type="entry name" value="Ankyrin repeat"/>
    <property type="match status" value="3"/>
</dbReference>
<evidence type="ECO:0000256" key="3">
    <source>
        <dbReference type="PROSITE-ProRule" id="PRU00023"/>
    </source>
</evidence>
<gene>
    <name evidence="4" type="ORF">BB558_003021</name>
</gene>
<feature type="non-terminal residue" evidence="4">
    <location>
        <position position="1"/>
    </location>
</feature>
<feature type="repeat" description="ANK" evidence="3">
    <location>
        <begin position="645"/>
        <end position="677"/>
    </location>
</feature>
<sequence length="853" mass="97170">CYDFIYYPKLMMKQELVLLLLKNDANTDNDLKQKLFKIPIIREWDLIVEYLLNLFSEATEKEFIPNYVYEYRKADQEIKIGSKHFFPSININHENYLKLAVSNRNTPIVKQLLDAHKIQPTLENYDPNVETLLHPKIALKDLDSEKLCDLLEEDGLELLKLFFLNEATEKEFIPNYVYEYRKADQEIQVGSKHFFPSININHENYLKLAVSNRNTPIVKQLLDAHKIQPTLENYDPNVETLLHPKIALKDLDSEKLCDLLEEDGLELLKLFFLNGAIKCSIRGNIFFGFCARGNIMFVKFLVENGIYIDETGGAPLRIAVKNRHFNVVKYLVKRGANASKCKDLDSFLLSQGYISDSTNQTTAKKKTSTDIEYTLQEACFGGYYDIVNSLVENGTDIYENNDIALKKASENGYLNVVEYLVENGADIHADQDWALGMASKSEHLDVVKYLVQKGANIQARENFALGIAFRNRHFDIVKYLVENGADFEAESHWSQIFREKNKYHDIVNYLVERGLDYYEFHNLHKRRTILEYTSEIGNLGAVKFLVENGADVHTSNDRALRYASIYGHSNVVKYLVENGADIHENNDITLKEASENGYLDIVEYLVENKADVNADNGQALIWASIYGYLNVVKFLVENGADVNANNDIALKGASENNKLDVVEYLVNNGADIHAGNDEALMWASFNGNLEMVKFLVENGVNINTEDNKALGWAIEHSFFEIVKYLVENGANVCANDCEALMSAVLKNNYSIVKFLVENGADIHANCDHALGLASQYGHFEIVKCLVENEKNKKTNYDDAVKWASKSGHLDIVKYLVKNGANINANIDYALWWAEENGHSEVVEYLKKIGYLYI</sequence>
<dbReference type="PROSITE" id="PS50297">
    <property type="entry name" value="ANK_REP_REGION"/>
    <property type="match status" value="8"/>
</dbReference>
<keyword evidence="5" id="KW-1185">Reference proteome</keyword>
<dbReference type="PANTHER" id="PTHR24188:SF29">
    <property type="entry name" value="GH09064P"/>
    <property type="match status" value="1"/>
</dbReference>
<keyword evidence="1" id="KW-0677">Repeat</keyword>
<comment type="caution">
    <text evidence="4">The sequence shown here is derived from an EMBL/GenBank/DDBJ whole genome shotgun (WGS) entry which is preliminary data.</text>
</comment>
<feature type="repeat" description="ANK" evidence="3">
    <location>
        <begin position="585"/>
        <end position="617"/>
    </location>
</feature>
<dbReference type="EMBL" id="MBFU01000265">
    <property type="protein sequence ID" value="PWA00911.1"/>
    <property type="molecule type" value="Genomic_DNA"/>
</dbReference>
<accession>A0A2U1J771</accession>
<dbReference type="InterPro" id="IPR002110">
    <property type="entry name" value="Ankyrin_rpt"/>
</dbReference>
<dbReference type="Proteomes" id="UP000245591">
    <property type="component" value="Unassembled WGS sequence"/>
</dbReference>
<feature type="repeat" description="ANK" evidence="3">
    <location>
        <begin position="705"/>
        <end position="737"/>
    </location>
</feature>
<feature type="repeat" description="ANK" evidence="3">
    <location>
        <begin position="400"/>
        <end position="432"/>
    </location>
</feature>
<proteinExistence type="predicted"/>
<evidence type="ECO:0000256" key="1">
    <source>
        <dbReference type="ARBA" id="ARBA00022737"/>
    </source>
</evidence>
<dbReference type="InterPro" id="IPR036770">
    <property type="entry name" value="Ankyrin_rpt-contain_sf"/>
</dbReference>
<feature type="repeat" description="ANK" evidence="3">
    <location>
        <begin position="460"/>
        <end position="492"/>
    </location>
</feature>
<evidence type="ECO:0000313" key="4">
    <source>
        <dbReference type="EMBL" id="PWA00911.1"/>
    </source>
</evidence>
<feature type="repeat" description="ANK" evidence="3">
    <location>
        <begin position="795"/>
        <end position="827"/>
    </location>
</feature>
<evidence type="ECO:0000313" key="5">
    <source>
        <dbReference type="Proteomes" id="UP000245591"/>
    </source>
</evidence>
<feature type="repeat" description="ANK" evidence="3">
    <location>
        <begin position="430"/>
        <end position="462"/>
    </location>
</feature>
<dbReference type="SMART" id="SM00248">
    <property type="entry name" value="ANK"/>
    <property type="match status" value="19"/>
</dbReference>
<dbReference type="AlphaFoldDB" id="A0A2U1J771"/>
<feature type="repeat" description="ANK" evidence="3">
    <location>
        <begin position="311"/>
        <end position="343"/>
    </location>
</feature>
<dbReference type="Gene3D" id="1.25.40.20">
    <property type="entry name" value="Ankyrin repeat-containing domain"/>
    <property type="match status" value="5"/>
</dbReference>
<organism evidence="4 5">
    <name type="scientific">Smittium angustum</name>
    <dbReference type="NCBI Taxonomy" id="133377"/>
    <lineage>
        <taxon>Eukaryota</taxon>
        <taxon>Fungi</taxon>
        <taxon>Fungi incertae sedis</taxon>
        <taxon>Zoopagomycota</taxon>
        <taxon>Kickxellomycotina</taxon>
        <taxon>Harpellomycetes</taxon>
        <taxon>Harpellales</taxon>
        <taxon>Legeriomycetaceae</taxon>
        <taxon>Smittium</taxon>
    </lineage>
</organism>
<dbReference type="Pfam" id="PF12796">
    <property type="entry name" value="Ank_2"/>
    <property type="match status" value="7"/>
</dbReference>
<feature type="repeat" description="ANK" evidence="3">
    <location>
        <begin position="615"/>
        <end position="647"/>
    </location>
</feature>
<dbReference type="PANTHER" id="PTHR24188">
    <property type="entry name" value="ANKYRIN REPEAT PROTEIN"/>
    <property type="match status" value="1"/>
</dbReference>
<keyword evidence="2 3" id="KW-0040">ANK repeat</keyword>